<keyword evidence="1" id="KW-1133">Transmembrane helix</keyword>
<dbReference type="Proteomes" id="UP000664795">
    <property type="component" value="Unassembled WGS sequence"/>
</dbReference>
<feature type="transmembrane region" description="Helical" evidence="1">
    <location>
        <begin position="80"/>
        <end position="98"/>
    </location>
</feature>
<proteinExistence type="predicted"/>
<feature type="transmembrane region" description="Helical" evidence="1">
    <location>
        <begin position="377"/>
        <end position="395"/>
    </location>
</feature>
<accession>A0A939JZ78</accession>
<feature type="transmembrane region" description="Helical" evidence="1">
    <location>
        <begin position="170"/>
        <end position="187"/>
    </location>
</feature>
<reference evidence="2 3" key="1">
    <citation type="submission" date="2021-03" db="EMBL/GenBank/DDBJ databases">
        <title>Fibrella sp. HMF5036 genome sequencing and assembly.</title>
        <authorList>
            <person name="Kang H."/>
            <person name="Kim H."/>
            <person name="Bae S."/>
            <person name="Joh K."/>
        </authorList>
    </citation>
    <scope>NUCLEOTIDE SEQUENCE [LARGE SCALE GENOMIC DNA]</scope>
    <source>
        <strain evidence="2 3">HMF5036</strain>
    </source>
</reference>
<feature type="transmembrane region" description="Helical" evidence="1">
    <location>
        <begin position="110"/>
        <end position="143"/>
    </location>
</feature>
<feature type="transmembrane region" description="Helical" evidence="1">
    <location>
        <begin position="351"/>
        <end position="371"/>
    </location>
</feature>
<keyword evidence="3" id="KW-1185">Reference proteome</keyword>
<feature type="transmembrane region" description="Helical" evidence="1">
    <location>
        <begin position="9"/>
        <end position="27"/>
    </location>
</feature>
<gene>
    <name evidence="2" type="ORF">J2I48_17745</name>
</gene>
<feature type="transmembrane region" description="Helical" evidence="1">
    <location>
        <begin position="203"/>
        <end position="222"/>
    </location>
</feature>
<organism evidence="2 3">
    <name type="scientific">Fibrella aquatilis</name>
    <dbReference type="NCBI Taxonomy" id="2817059"/>
    <lineage>
        <taxon>Bacteria</taxon>
        <taxon>Pseudomonadati</taxon>
        <taxon>Bacteroidota</taxon>
        <taxon>Cytophagia</taxon>
        <taxon>Cytophagales</taxon>
        <taxon>Spirosomataceae</taxon>
        <taxon>Fibrella</taxon>
    </lineage>
</organism>
<evidence type="ECO:0000256" key="1">
    <source>
        <dbReference type="SAM" id="Phobius"/>
    </source>
</evidence>
<sequence>MLGKRRSDLLGLLVVLLSSWVLIYHITHRLDVVATDDDVYFRNGLNATWRNLPPTQMAPLFSLWYIVIQAFTHNVIDTYYVSWAIMSVLPGLGFYALLRSLRVGVPTSVWLSVFFLFSPLNFPLALKVSIFTMLWLMGGLIVANRTASPLGKLVATGTGALLATYGRPEFYLAFTLLSILAVGYWLWERRKTTTRLGQKITPPYALAALIGLAGALVLWLGFPLAGGRSHIAFGQHFALNYAAWHPEFPFSPWMHSQEFIRAGFGRDITSMGDAFALNPGMFLKHVGQNLINLVKMTGQMVQDVLVTPWLSRLVFPGRRYVILALLVAVLGLTNWRQSISNWRAGFQRDGWFWGCVFICILPTLISCTLIYPREHYVVFHLLVYIPLAGVLIRDWAVRPLLARQPRLLVFGAMLVLLGLFLWPHWQVAQQDKPQPTAHLLRGLQQIPAQGKVNMIGSVPLLYKLYLGENWDFDFLEQYRPKDMQAFMRERKINCVYMRPEMVAEYGKDTYFAQLVADPGSLGFTRYPVSPAEEAQPDRCVLVKNELVAANHSTRLP</sequence>
<evidence type="ECO:0000313" key="2">
    <source>
        <dbReference type="EMBL" id="MBO0932859.1"/>
    </source>
</evidence>
<name>A0A939JZ78_9BACT</name>
<dbReference type="EMBL" id="JAFMYU010000015">
    <property type="protein sequence ID" value="MBO0932859.1"/>
    <property type="molecule type" value="Genomic_DNA"/>
</dbReference>
<comment type="caution">
    <text evidence="2">The sequence shown here is derived from an EMBL/GenBank/DDBJ whole genome shotgun (WGS) entry which is preliminary data.</text>
</comment>
<dbReference type="AlphaFoldDB" id="A0A939JZ78"/>
<keyword evidence="1" id="KW-0472">Membrane</keyword>
<keyword evidence="1" id="KW-0812">Transmembrane</keyword>
<feature type="transmembrane region" description="Helical" evidence="1">
    <location>
        <begin position="320"/>
        <end position="339"/>
    </location>
</feature>
<feature type="transmembrane region" description="Helical" evidence="1">
    <location>
        <begin position="407"/>
        <end position="425"/>
    </location>
</feature>
<protein>
    <submittedName>
        <fullName evidence="2">Uncharacterized protein</fullName>
    </submittedName>
</protein>
<dbReference type="RefSeq" id="WP_207336825.1">
    <property type="nucleotide sequence ID" value="NZ_JAFMYU010000015.1"/>
</dbReference>
<evidence type="ECO:0000313" key="3">
    <source>
        <dbReference type="Proteomes" id="UP000664795"/>
    </source>
</evidence>